<evidence type="ECO:0000313" key="1">
    <source>
        <dbReference type="EMBL" id="KAJ9099560.1"/>
    </source>
</evidence>
<keyword evidence="2" id="KW-1185">Reference proteome</keyword>
<proteinExistence type="predicted"/>
<accession>A0ACC2VKF4</accession>
<dbReference type="Proteomes" id="UP001241377">
    <property type="component" value="Unassembled WGS sequence"/>
</dbReference>
<dbReference type="EMBL" id="JASBWR010000069">
    <property type="protein sequence ID" value="KAJ9099560.1"/>
    <property type="molecule type" value="Genomic_DNA"/>
</dbReference>
<name>A0ACC2VKF4_9TREE</name>
<evidence type="ECO:0000313" key="2">
    <source>
        <dbReference type="Proteomes" id="UP001241377"/>
    </source>
</evidence>
<protein>
    <submittedName>
        <fullName evidence="1">Uncharacterized protein</fullName>
    </submittedName>
</protein>
<sequence>MTTPTRKRVLSNNISGASSGVSTPVMEKTDSVVNLTKPSLYGIYHDNLFVDLNKEDDNYPAVQTPPKQPVATESLPQLSLPILVAKIATLAVAAFFYNSLTTHIHNQHIETLSGFKPLLVTNKVLSNLVSSLKPSSLLSCLVPKSVDAVVSLTAEGMVMGLMHPVMDRVLPGYLTKRLLTSNPDGRRTAPAALFHDLMRLVVTFLGISYAVRNVEWSSSLQVLIIWLLLNPGLWLLLDGTISGFISSVAVAALACLGVYVQSYDAIHSFLNLVLLNQEDFYAIWLWTGSFFFCGLILFGKLGRALFVN</sequence>
<reference evidence="1" key="1">
    <citation type="submission" date="2023-04" db="EMBL/GenBank/DDBJ databases">
        <title>Draft Genome sequencing of Naganishia species isolated from polar environments using Oxford Nanopore Technology.</title>
        <authorList>
            <person name="Leo P."/>
            <person name="Venkateswaran K."/>
        </authorList>
    </citation>
    <scope>NUCLEOTIDE SEQUENCE</scope>
    <source>
        <strain evidence="1">MNA-CCFEE 5261</strain>
    </source>
</reference>
<comment type="caution">
    <text evidence="1">The sequence shown here is derived from an EMBL/GenBank/DDBJ whole genome shotgun (WGS) entry which is preliminary data.</text>
</comment>
<organism evidence="1 2">
    <name type="scientific">Naganishia cerealis</name>
    <dbReference type="NCBI Taxonomy" id="610337"/>
    <lineage>
        <taxon>Eukaryota</taxon>
        <taxon>Fungi</taxon>
        <taxon>Dikarya</taxon>
        <taxon>Basidiomycota</taxon>
        <taxon>Agaricomycotina</taxon>
        <taxon>Tremellomycetes</taxon>
        <taxon>Filobasidiales</taxon>
        <taxon>Filobasidiaceae</taxon>
        <taxon>Naganishia</taxon>
    </lineage>
</organism>
<gene>
    <name evidence="1" type="ORF">QFC19_005985</name>
</gene>